<organism evidence="1 2">
    <name type="scientific">Rhynocoris fuscipes</name>
    <dbReference type="NCBI Taxonomy" id="488301"/>
    <lineage>
        <taxon>Eukaryota</taxon>
        <taxon>Metazoa</taxon>
        <taxon>Ecdysozoa</taxon>
        <taxon>Arthropoda</taxon>
        <taxon>Hexapoda</taxon>
        <taxon>Insecta</taxon>
        <taxon>Pterygota</taxon>
        <taxon>Neoptera</taxon>
        <taxon>Paraneoptera</taxon>
        <taxon>Hemiptera</taxon>
        <taxon>Heteroptera</taxon>
        <taxon>Panheteroptera</taxon>
        <taxon>Cimicomorpha</taxon>
        <taxon>Reduviidae</taxon>
        <taxon>Harpactorinae</taxon>
        <taxon>Harpactorini</taxon>
        <taxon>Rhynocoris</taxon>
    </lineage>
</organism>
<proteinExistence type="predicted"/>
<dbReference type="AlphaFoldDB" id="A0AAW1D3W3"/>
<name>A0AAW1D3W3_9HEMI</name>
<dbReference type="EMBL" id="JAPXFL010000007">
    <property type="protein sequence ID" value="KAK9504629.1"/>
    <property type="molecule type" value="Genomic_DNA"/>
</dbReference>
<accession>A0AAW1D3W3</accession>
<comment type="caution">
    <text evidence="1">The sequence shown here is derived from an EMBL/GenBank/DDBJ whole genome shotgun (WGS) entry which is preliminary data.</text>
</comment>
<dbReference type="Proteomes" id="UP001461498">
    <property type="component" value="Unassembled WGS sequence"/>
</dbReference>
<sequence>MGILEEEEYKEDGVDNVVRDLRWMGFRRWEKPIMGREEGFVRGDLRRMGLRRWRKPTMGREEGFVRGKRCTLQKRFYQIKPKPSIDITVACCVSSLLTT</sequence>
<gene>
    <name evidence="1" type="ORF">O3M35_010920</name>
</gene>
<evidence type="ECO:0000313" key="1">
    <source>
        <dbReference type="EMBL" id="KAK9504629.1"/>
    </source>
</evidence>
<reference evidence="1 2" key="1">
    <citation type="submission" date="2022-12" db="EMBL/GenBank/DDBJ databases">
        <title>Chromosome-level genome assembly of true bugs.</title>
        <authorList>
            <person name="Ma L."/>
            <person name="Li H."/>
        </authorList>
    </citation>
    <scope>NUCLEOTIDE SEQUENCE [LARGE SCALE GENOMIC DNA]</scope>
    <source>
        <strain evidence="1">Lab_2022b</strain>
    </source>
</reference>
<keyword evidence="2" id="KW-1185">Reference proteome</keyword>
<evidence type="ECO:0000313" key="2">
    <source>
        <dbReference type="Proteomes" id="UP001461498"/>
    </source>
</evidence>
<protein>
    <submittedName>
        <fullName evidence="1">Uncharacterized protein</fullName>
    </submittedName>
</protein>